<reference evidence="1 2" key="1">
    <citation type="submission" date="2024-08" db="EMBL/GenBank/DDBJ databases">
        <title>Tateyamaria sp. nov., isolated from marine algae.</title>
        <authorList>
            <person name="Choi B.J."/>
            <person name="Kim J.M."/>
            <person name="Lee J.K."/>
            <person name="Choi D.G."/>
            <person name="Bayburt H."/>
            <person name="Baek J.H."/>
            <person name="Han D.M."/>
            <person name="Jeon C.O."/>
        </authorList>
    </citation>
    <scope>NUCLEOTIDE SEQUENCE [LARGE SCALE GENOMIC DNA]</scope>
    <source>
        <strain evidence="1 2">KMU-156</strain>
    </source>
</reference>
<keyword evidence="2" id="KW-1185">Reference proteome</keyword>
<evidence type="ECO:0000313" key="2">
    <source>
        <dbReference type="Proteomes" id="UP001627408"/>
    </source>
</evidence>
<protein>
    <submittedName>
        <fullName evidence="1">Uncharacterized protein</fullName>
    </submittedName>
</protein>
<comment type="caution">
    <text evidence="1">The sequence shown here is derived from an EMBL/GenBank/DDBJ whole genome shotgun (WGS) entry which is preliminary data.</text>
</comment>
<dbReference type="RefSeq" id="WP_407594534.1">
    <property type="nucleotide sequence ID" value="NZ_JBHDIY010000004.1"/>
</dbReference>
<sequence>MTIVRDMAYDSVDRVNMIGGISEDDDQVIATNEYTFGPAC</sequence>
<gene>
    <name evidence="1" type="ORF">ACERZ8_21590</name>
</gene>
<dbReference type="Proteomes" id="UP001627408">
    <property type="component" value="Unassembled WGS sequence"/>
</dbReference>
<proteinExistence type="predicted"/>
<evidence type="ECO:0000313" key="1">
    <source>
        <dbReference type="EMBL" id="MFL4472347.1"/>
    </source>
</evidence>
<organism evidence="1 2">
    <name type="scientific">Tateyamaria armeniaca</name>
    <dbReference type="NCBI Taxonomy" id="2518930"/>
    <lineage>
        <taxon>Bacteria</taxon>
        <taxon>Pseudomonadati</taxon>
        <taxon>Pseudomonadota</taxon>
        <taxon>Alphaproteobacteria</taxon>
        <taxon>Rhodobacterales</taxon>
        <taxon>Roseobacteraceae</taxon>
        <taxon>Tateyamaria</taxon>
    </lineage>
</organism>
<accession>A0ABW8V2U9</accession>
<name>A0ABW8V2U9_9RHOB</name>
<dbReference type="EMBL" id="JBHDIY010000004">
    <property type="protein sequence ID" value="MFL4472347.1"/>
    <property type="molecule type" value="Genomic_DNA"/>
</dbReference>